<sequence length="264" mass="30799">MISIITPFYNAQDYLKDAIHSVLNQSLDDWELILINDGSTDSSKNIALSFNDNRIKYYEQSNKGVAAARNKGLSMVRGDFITFLDSDDVLPPNSLKARRKLFDENPQLAFADGIVIKKSADMNTVFEEWKPSFRGNPLHDLCRLGGRSFLGLTWMIKRNPNKNYKFNEFLTHSEDLLFFMKLARDGSEYTYTEEPTLIYRQSEKSAMSNLEGLEKGYRTVGSIIRNWKEIEQDDFKRYQYKWRRAMFLAYIRKMKIIKAVNSLF</sequence>
<dbReference type="InterPro" id="IPR029044">
    <property type="entry name" value="Nucleotide-diphossugar_trans"/>
</dbReference>
<dbReference type="InterPro" id="IPR001173">
    <property type="entry name" value="Glyco_trans_2-like"/>
</dbReference>
<evidence type="ECO:0000259" key="1">
    <source>
        <dbReference type="Pfam" id="PF00535"/>
    </source>
</evidence>
<evidence type="ECO:0000313" key="3">
    <source>
        <dbReference type="Proteomes" id="UP000642920"/>
    </source>
</evidence>
<dbReference type="AlphaFoldDB" id="A0A937A610"/>
<gene>
    <name evidence="2" type="ORF">JKP34_03575</name>
</gene>
<dbReference type="Gene3D" id="3.90.550.10">
    <property type="entry name" value="Spore Coat Polysaccharide Biosynthesis Protein SpsA, Chain A"/>
    <property type="match status" value="1"/>
</dbReference>
<reference evidence="2" key="1">
    <citation type="submission" date="2021-01" db="EMBL/GenBank/DDBJ databases">
        <title>Marivirga sp. nov., isolated from intertidal surface sediments.</title>
        <authorList>
            <person name="Zhang M."/>
        </authorList>
    </citation>
    <scope>NUCLEOTIDE SEQUENCE</scope>
    <source>
        <strain evidence="2">SM1354</strain>
    </source>
</reference>
<dbReference type="CDD" id="cd00761">
    <property type="entry name" value="Glyco_tranf_GTA_type"/>
    <property type="match status" value="1"/>
</dbReference>
<protein>
    <submittedName>
        <fullName evidence="2">Glycosyltransferase family 2 protein</fullName>
    </submittedName>
</protein>
<accession>A0A937A610</accession>
<dbReference type="PANTHER" id="PTHR22916">
    <property type="entry name" value="GLYCOSYLTRANSFERASE"/>
    <property type="match status" value="1"/>
</dbReference>
<dbReference type="EMBL" id="JAERQG010000001">
    <property type="protein sequence ID" value="MBL0764317.1"/>
    <property type="molecule type" value="Genomic_DNA"/>
</dbReference>
<feature type="domain" description="Glycosyltransferase 2-like" evidence="1">
    <location>
        <begin position="3"/>
        <end position="121"/>
    </location>
</feature>
<evidence type="ECO:0000313" key="2">
    <source>
        <dbReference type="EMBL" id="MBL0764317.1"/>
    </source>
</evidence>
<dbReference type="RefSeq" id="WP_201917786.1">
    <property type="nucleotide sequence ID" value="NZ_JAERQG010000001.1"/>
</dbReference>
<dbReference type="SUPFAM" id="SSF53448">
    <property type="entry name" value="Nucleotide-diphospho-sugar transferases"/>
    <property type="match status" value="1"/>
</dbReference>
<proteinExistence type="predicted"/>
<dbReference type="GO" id="GO:0016758">
    <property type="term" value="F:hexosyltransferase activity"/>
    <property type="evidence" value="ECO:0007669"/>
    <property type="project" value="UniProtKB-ARBA"/>
</dbReference>
<dbReference type="Proteomes" id="UP000642920">
    <property type="component" value="Unassembled WGS sequence"/>
</dbReference>
<dbReference type="PANTHER" id="PTHR22916:SF3">
    <property type="entry name" value="UDP-GLCNAC:BETAGAL BETA-1,3-N-ACETYLGLUCOSAMINYLTRANSFERASE-LIKE PROTEIN 1"/>
    <property type="match status" value="1"/>
</dbReference>
<name>A0A937A610_9BACT</name>
<dbReference type="Pfam" id="PF00535">
    <property type="entry name" value="Glycos_transf_2"/>
    <property type="match status" value="1"/>
</dbReference>
<comment type="caution">
    <text evidence="2">The sequence shown here is derived from an EMBL/GenBank/DDBJ whole genome shotgun (WGS) entry which is preliminary data.</text>
</comment>
<organism evidence="2 3">
    <name type="scientific">Marivirga atlantica</name>
    <dbReference type="NCBI Taxonomy" id="1548457"/>
    <lineage>
        <taxon>Bacteria</taxon>
        <taxon>Pseudomonadati</taxon>
        <taxon>Bacteroidota</taxon>
        <taxon>Cytophagia</taxon>
        <taxon>Cytophagales</taxon>
        <taxon>Marivirgaceae</taxon>
        <taxon>Marivirga</taxon>
    </lineage>
</organism>
<keyword evidence="3" id="KW-1185">Reference proteome</keyword>